<dbReference type="InterPro" id="IPR000719">
    <property type="entry name" value="Prot_kinase_dom"/>
</dbReference>
<keyword evidence="4" id="KW-0067">ATP-binding</keyword>
<dbReference type="PANTHER" id="PTHR24416">
    <property type="entry name" value="TYROSINE-PROTEIN KINASE RECEPTOR"/>
    <property type="match status" value="1"/>
</dbReference>
<dbReference type="Gene3D" id="3.30.200.20">
    <property type="entry name" value="Phosphorylase Kinase, domain 1"/>
    <property type="match status" value="1"/>
</dbReference>
<keyword evidence="5" id="KW-0829">Tyrosine-protein kinase</keyword>
<dbReference type="SUPFAM" id="SSF56112">
    <property type="entry name" value="Protein kinase-like (PK-like)"/>
    <property type="match status" value="1"/>
</dbReference>
<evidence type="ECO:0000313" key="7">
    <source>
        <dbReference type="EnsemblMetazoa" id="SMAR013892-PA"/>
    </source>
</evidence>
<dbReference type="Gene3D" id="1.10.510.10">
    <property type="entry name" value="Transferase(Phosphotransferase) domain 1"/>
    <property type="match status" value="1"/>
</dbReference>
<keyword evidence="8" id="KW-1185">Reference proteome</keyword>
<feature type="domain" description="Protein kinase" evidence="6">
    <location>
        <begin position="254"/>
        <end position="630"/>
    </location>
</feature>
<accession>T1JJ62</accession>
<dbReference type="GO" id="GO:0007169">
    <property type="term" value="P:cell surface receptor protein tyrosine kinase signaling pathway"/>
    <property type="evidence" value="ECO:0007669"/>
    <property type="project" value="TreeGrafter"/>
</dbReference>
<dbReference type="STRING" id="126957.T1JJ62"/>
<evidence type="ECO:0000256" key="3">
    <source>
        <dbReference type="ARBA" id="ARBA00022777"/>
    </source>
</evidence>
<dbReference type="GO" id="GO:0005524">
    <property type="term" value="F:ATP binding"/>
    <property type="evidence" value="ECO:0007669"/>
    <property type="project" value="UniProtKB-KW"/>
</dbReference>
<dbReference type="AlphaFoldDB" id="T1JJ62"/>
<keyword evidence="2" id="KW-0547">Nucleotide-binding</keyword>
<keyword evidence="1" id="KW-0808">Transferase</keyword>
<organism evidence="7 8">
    <name type="scientific">Strigamia maritima</name>
    <name type="common">European centipede</name>
    <name type="synonym">Geophilus maritimus</name>
    <dbReference type="NCBI Taxonomy" id="126957"/>
    <lineage>
        <taxon>Eukaryota</taxon>
        <taxon>Metazoa</taxon>
        <taxon>Ecdysozoa</taxon>
        <taxon>Arthropoda</taxon>
        <taxon>Myriapoda</taxon>
        <taxon>Chilopoda</taxon>
        <taxon>Pleurostigmophora</taxon>
        <taxon>Geophilomorpha</taxon>
        <taxon>Linotaeniidae</taxon>
        <taxon>Strigamia</taxon>
    </lineage>
</organism>
<dbReference type="PhylomeDB" id="T1JJ62"/>
<dbReference type="InterPro" id="IPR011009">
    <property type="entry name" value="Kinase-like_dom_sf"/>
</dbReference>
<name>T1JJ62_STRMM</name>
<dbReference type="GO" id="GO:0004714">
    <property type="term" value="F:transmembrane receptor protein tyrosine kinase activity"/>
    <property type="evidence" value="ECO:0007669"/>
    <property type="project" value="TreeGrafter"/>
</dbReference>
<dbReference type="EnsemblMetazoa" id="SMAR013892-RA">
    <property type="protein sequence ID" value="SMAR013892-PA"/>
    <property type="gene ID" value="SMAR013892"/>
</dbReference>
<dbReference type="SMART" id="SM00219">
    <property type="entry name" value="TyrKc"/>
    <property type="match status" value="1"/>
</dbReference>
<dbReference type="Proteomes" id="UP000014500">
    <property type="component" value="Unassembled WGS sequence"/>
</dbReference>
<dbReference type="eggNOG" id="KOG0200">
    <property type="taxonomic scope" value="Eukaryota"/>
</dbReference>
<evidence type="ECO:0000256" key="4">
    <source>
        <dbReference type="ARBA" id="ARBA00022840"/>
    </source>
</evidence>
<evidence type="ECO:0000259" key="6">
    <source>
        <dbReference type="PROSITE" id="PS50011"/>
    </source>
</evidence>
<dbReference type="EMBL" id="JH432007">
    <property type="status" value="NOT_ANNOTATED_CDS"/>
    <property type="molecule type" value="Genomic_DNA"/>
</dbReference>
<dbReference type="PANTHER" id="PTHR24416:SF594">
    <property type="entry name" value="PROTEIN KINASE DOMAIN-CONTAINING PROTEIN"/>
    <property type="match status" value="1"/>
</dbReference>
<evidence type="ECO:0000313" key="8">
    <source>
        <dbReference type="Proteomes" id="UP000014500"/>
    </source>
</evidence>
<dbReference type="HOGENOM" id="CLU_415823_0_0_1"/>
<dbReference type="FunFam" id="1.10.510.10:FF:000554">
    <property type="entry name" value="Predicted protein"/>
    <property type="match status" value="1"/>
</dbReference>
<dbReference type="SMART" id="SM00220">
    <property type="entry name" value="S_TKc"/>
    <property type="match status" value="1"/>
</dbReference>
<dbReference type="GO" id="GO:0043235">
    <property type="term" value="C:receptor complex"/>
    <property type="evidence" value="ECO:0007669"/>
    <property type="project" value="TreeGrafter"/>
</dbReference>
<dbReference type="InterPro" id="IPR001245">
    <property type="entry name" value="Ser-Thr/Tyr_kinase_cat_dom"/>
</dbReference>
<dbReference type="Pfam" id="PF07714">
    <property type="entry name" value="PK_Tyr_Ser-Thr"/>
    <property type="match status" value="1"/>
</dbReference>
<dbReference type="CDD" id="cd00192">
    <property type="entry name" value="PTKc"/>
    <property type="match status" value="1"/>
</dbReference>
<evidence type="ECO:0000256" key="5">
    <source>
        <dbReference type="ARBA" id="ARBA00023137"/>
    </source>
</evidence>
<dbReference type="InterPro" id="IPR008266">
    <property type="entry name" value="Tyr_kinase_AS"/>
</dbReference>
<evidence type="ECO:0000256" key="1">
    <source>
        <dbReference type="ARBA" id="ARBA00022679"/>
    </source>
</evidence>
<proteinExistence type="predicted"/>
<dbReference type="GO" id="GO:0005886">
    <property type="term" value="C:plasma membrane"/>
    <property type="evidence" value="ECO:0007669"/>
    <property type="project" value="TreeGrafter"/>
</dbReference>
<dbReference type="PROSITE" id="PS50011">
    <property type="entry name" value="PROTEIN_KINASE_DOM"/>
    <property type="match status" value="1"/>
</dbReference>
<reference evidence="7" key="2">
    <citation type="submission" date="2015-02" db="UniProtKB">
        <authorList>
            <consortium name="EnsemblMetazoa"/>
        </authorList>
    </citation>
    <scope>IDENTIFICATION</scope>
</reference>
<reference evidence="8" key="1">
    <citation type="submission" date="2011-05" db="EMBL/GenBank/DDBJ databases">
        <authorList>
            <person name="Richards S.R."/>
            <person name="Qu J."/>
            <person name="Jiang H."/>
            <person name="Jhangiani S.N."/>
            <person name="Agravi P."/>
            <person name="Goodspeed R."/>
            <person name="Gross S."/>
            <person name="Mandapat C."/>
            <person name="Jackson L."/>
            <person name="Mathew T."/>
            <person name="Pu L."/>
            <person name="Thornton R."/>
            <person name="Saada N."/>
            <person name="Wilczek-Boney K.B."/>
            <person name="Lee S."/>
            <person name="Kovar C."/>
            <person name="Wu Y."/>
            <person name="Scherer S.E."/>
            <person name="Worley K.C."/>
            <person name="Muzny D.M."/>
            <person name="Gibbs R."/>
        </authorList>
    </citation>
    <scope>NUCLEOTIDE SEQUENCE</scope>
    <source>
        <strain evidence="8">Brora</strain>
    </source>
</reference>
<dbReference type="InterPro" id="IPR020635">
    <property type="entry name" value="Tyr_kinase_cat_dom"/>
</dbReference>
<keyword evidence="3" id="KW-0418">Kinase</keyword>
<dbReference type="InterPro" id="IPR050122">
    <property type="entry name" value="RTK"/>
</dbReference>
<protein>
    <recommendedName>
        <fullName evidence="6">Protein kinase domain-containing protein</fullName>
    </recommendedName>
</protein>
<evidence type="ECO:0000256" key="2">
    <source>
        <dbReference type="ARBA" id="ARBA00022741"/>
    </source>
</evidence>
<dbReference type="PROSITE" id="PS00109">
    <property type="entry name" value="PROTEIN_KINASE_TYR"/>
    <property type="match status" value="1"/>
</dbReference>
<sequence length="660" mass="74888">MCVPLLTNENAEPLPLVENLKIQTYNNNSRSLLVSWTYNPESTIKYFNITCSELNLQLSSGRKQYYKKYDSVRIKYTRKDTKYQTRVSLSNDSLHYKITVKAFDAHLCNASIDALVECDPKGSCYCVAPNLLIPSDIRIISNISASATMISWNYPSSDLKQVNHFLVSFGYEYPHDHSMNEVEKFHVPTPEDIASDANVSRLINMTLFCSAGISAVSIVNSEPLHPNPKMAMERCFTGCYEIPQDFTKFYEIFGILQDLHSLGLIRNVIYTEKEIVEARSKGLADIFEISNCRLLLDDANDFEIRDFLEEIKMMKQVGHHPNIITMIACCTLQQPYCMVMEYVSGGDLLHYLKKLRKEYVRRSALFYPPCQQKSLAPTFFSSNNHRNDSSEYLLRSQSSYGTTNHSVVLTTTSTIPEEDEEDTPTMESDSLINIEPIIATNYVRLGKDGFSPNLERPDLTPCCLDAEELHAFALQIAKGMNHLASKGITHRDLAARNVLIDEKNTLKISDFGLSRTGVYVTTRCAKVPLRWLSIEAIRDSLYTTKSDVWAFGVVLWEICTLGGFPYASVPDSAFPDYLINGNRLQKPDNCSEEIYLIMESCWNKAPYLRPDFSDLCESLESMTDISHVYVNFDIITNHPLPPEQVVLLNSTHKSDKSVVK</sequence>